<feature type="binding site" evidence="5">
    <location>
        <position position="70"/>
    </location>
    <ligand>
        <name>Zn(2+)</name>
        <dbReference type="ChEBI" id="CHEBI:29105"/>
    </ligand>
</feature>
<organism evidence="6 7">
    <name type="scientific">Crocosphaera watsonii WH 0003</name>
    <dbReference type="NCBI Taxonomy" id="423471"/>
    <lineage>
        <taxon>Bacteria</taxon>
        <taxon>Bacillati</taxon>
        <taxon>Cyanobacteriota</taxon>
        <taxon>Cyanophyceae</taxon>
        <taxon>Oscillatoriophycideae</taxon>
        <taxon>Chroococcales</taxon>
        <taxon>Aphanothecaceae</taxon>
        <taxon>Crocosphaera</taxon>
    </lineage>
</organism>
<dbReference type="HAMAP" id="MF_00213">
    <property type="entry name" value="HypA_HybF"/>
    <property type="match status" value="1"/>
</dbReference>
<dbReference type="RefSeq" id="WP_007310260.1">
    <property type="nucleotide sequence ID" value="NZ_AESD01000299.1"/>
</dbReference>
<dbReference type="GO" id="GO:0008270">
    <property type="term" value="F:zinc ion binding"/>
    <property type="evidence" value="ECO:0007669"/>
    <property type="project" value="UniProtKB-UniRule"/>
</dbReference>
<dbReference type="PANTHER" id="PTHR34535:SF3">
    <property type="entry name" value="HYDROGENASE MATURATION FACTOR HYPA"/>
    <property type="match status" value="1"/>
</dbReference>
<dbReference type="PATRIC" id="fig|423471.3.peg.1805"/>
<evidence type="ECO:0000256" key="5">
    <source>
        <dbReference type="HAMAP-Rule" id="MF_00213"/>
    </source>
</evidence>
<dbReference type="Proteomes" id="UP000003477">
    <property type="component" value="Unassembled WGS sequence"/>
</dbReference>
<dbReference type="EMBL" id="AESD01000299">
    <property type="protein sequence ID" value="EHJ13381.1"/>
    <property type="molecule type" value="Genomic_DNA"/>
</dbReference>
<dbReference type="PIRSF" id="PIRSF004761">
    <property type="entry name" value="Hydrgn_mat_HypA"/>
    <property type="match status" value="1"/>
</dbReference>
<dbReference type="GO" id="GO:0016151">
    <property type="term" value="F:nickel cation binding"/>
    <property type="evidence" value="ECO:0007669"/>
    <property type="project" value="UniProtKB-UniRule"/>
</dbReference>
<keyword evidence="4 5" id="KW-0862">Zinc</keyword>
<dbReference type="Pfam" id="PF01155">
    <property type="entry name" value="HypA"/>
    <property type="match status" value="1"/>
</dbReference>
<keyword evidence="2 5" id="KW-0533">Nickel</keyword>
<reference evidence="6 7" key="1">
    <citation type="journal article" date="2011" name="Front. Microbiol.">
        <title>Two Strains of Crocosphaera watsonii with Highly Conserved Genomes are Distinguished by Strain-Specific Features.</title>
        <authorList>
            <person name="Bench S.R."/>
            <person name="Ilikchyan I.N."/>
            <person name="Tripp H.J."/>
            <person name="Zehr J.P."/>
        </authorList>
    </citation>
    <scope>NUCLEOTIDE SEQUENCE [LARGE SCALE GENOMIC DNA]</scope>
    <source>
        <strain evidence="6 7">WH 0003</strain>
    </source>
</reference>
<feature type="binding site" evidence="5">
    <location>
        <position position="73"/>
    </location>
    <ligand>
        <name>Zn(2+)</name>
        <dbReference type="ChEBI" id="CHEBI:29105"/>
    </ligand>
</feature>
<feature type="binding site" evidence="5">
    <location>
        <position position="86"/>
    </location>
    <ligand>
        <name>Zn(2+)</name>
        <dbReference type="ChEBI" id="CHEBI:29105"/>
    </ligand>
</feature>
<feature type="binding site" evidence="5">
    <location>
        <position position="89"/>
    </location>
    <ligand>
        <name>Zn(2+)</name>
        <dbReference type="ChEBI" id="CHEBI:29105"/>
    </ligand>
</feature>
<keyword evidence="3 5" id="KW-0479">Metal-binding</keyword>
<sequence length="114" mass="12685">MHELGITQNIVAIVCEQAKGASVTRVTLEIGKLSAIMPDAIRFCFDICCQDTILEGATLEIIETEGRGKCRRCGHEINLSQPFGQCDRCHSFELDIIQGQELQIKEMEVEELCA</sequence>
<evidence type="ECO:0000313" key="6">
    <source>
        <dbReference type="EMBL" id="EHJ13381.1"/>
    </source>
</evidence>
<dbReference type="NCBIfam" id="TIGR00100">
    <property type="entry name" value="hypA"/>
    <property type="match status" value="1"/>
</dbReference>
<dbReference type="AlphaFoldDB" id="G5J350"/>
<evidence type="ECO:0000256" key="2">
    <source>
        <dbReference type="ARBA" id="ARBA00022596"/>
    </source>
</evidence>
<gene>
    <name evidence="5" type="primary">hypA</name>
    <name evidence="6" type="ORF">CWATWH0003_1929</name>
</gene>
<evidence type="ECO:0000256" key="3">
    <source>
        <dbReference type="ARBA" id="ARBA00022723"/>
    </source>
</evidence>
<dbReference type="PANTHER" id="PTHR34535">
    <property type="entry name" value="HYDROGENASE MATURATION FACTOR HYPA"/>
    <property type="match status" value="1"/>
</dbReference>
<name>G5J350_CROWT</name>
<dbReference type="InterPro" id="IPR020538">
    <property type="entry name" value="Hydgase_Ni_incorp_HypA/HybF_CS"/>
</dbReference>
<accession>G5J350</accession>
<proteinExistence type="inferred from homology"/>
<dbReference type="InterPro" id="IPR000688">
    <property type="entry name" value="HypA/HybF"/>
</dbReference>
<evidence type="ECO:0000256" key="1">
    <source>
        <dbReference type="ARBA" id="ARBA00010748"/>
    </source>
</evidence>
<comment type="function">
    <text evidence="5">Involved in the maturation of [NiFe] hydrogenases. Required for nickel insertion into the metal center of the hydrogenase.</text>
</comment>
<dbReference type="GeneID" id="88765665"/>
<evidence type="ECO:0000256" key="4">
    <source>
        <dbReference type="ARBA" id="ARBA00022833"/>
    </source>
</evidence>
<evidence type="ECO:0000313" key="7">
    <source>
        <dbReference type="Proteomes" id="UP000003477"/>
    </source>
</evidence>
<dbReference type="PROSITE" id="PS01249">
    <property type="entry name" value="HYPA"/>
    <property type="match status" value="1"/>
</dbReference>
<comment type="similarity">
    <text evidence="1 5">Belongs to the HypA/HybF family.</text>
</comment>
<feature type="binding site" evidence="5">
    <location>
        <position position="2"/>
    </location>
    <ligand>
        <name>Ni(2+)</name>
        <dbReference type="ChEBI" id="CHEBI:49786"/>
    </ligand>
</feature>
<dbReference type="GO" id="GO:0051604">
    <property type="term" value="P:protein maturation"/>
    <property type="evidence" value="ECO:0007669"/>
    <property type="project" value="InterPro"/>
</dbReference>
<comment type="caution">
    <text evidence="6">The sequence shown here is derived from an EMBL/GenBank/DDBJ whole genome shotgun (WGS) entry which is preliminary data.</text>
</comment>
<protein>
    <recommendedName>
        <fullName evidence="5">Hydrogenase maturation factor HypA</fullName>
    </recommendedName>
</protein>
<dbReference type="Gene3D" id="3.30.2320.80">
    <property type="match status" value="1"/>
</dbReference>